<organism evidence="2">
    <name type="scientific">marine sediment metagenome</name>
    <dbReference type="NCBI Taxonomy" id="412755"/>
    <lineage>
        <taxon>unclassified sequences</taxon>
        <taxon>metagenomes</taxon>
        <taxon>ecological metagenomes</taxon>
    </lineage>
</organism>
<protein>
    <submittedName>
        <fullName evidence="2">Uncharacterized protein</fullName>
    </submittedName>
</protein>
<feature type="non-terminal residue" evidence="2">
    <location>
        <position position="210"/>
    </location>
</feature>
<sequence>MKMEKGKLLTGNVNGELIIYDLTKTPFVKYDEAISRYNSLIENIYEASRLEKGPTNKLNKNEVRKLEQTINELDTLNSKIKNETVKIKDSKYSLRHISLSKDYIITGSCERIDDHYTEFYMINIYDINTLDKKDTKQLPQSEAIKKIYVTHPHLIIATENIDDIDDDKHKNKIFIYDTKNFNLIRKFKNKDPVFCSDDFLITKTQIKEAV</sequence>
<keyword evidence="1" id="KW-0175">Coiled coil</keyword>
<evidence type="ECO:0000256" key="1">
    <source>
        <dbReference type="SAM" id="Coils"/>
    </source>
</evidence>
<gene>
    <name evidence="2" type="ORF">S01H4_30098</name>
</gene>
<evidence type="ECO:0000313" key="2">
    <source>
        <dbReference type="EMBL" id="GAG85405.1"/>
    </source>
</evidence>
<feature type="coiled-coil region" evidence="1">
    <location>
        <begin position="56"/>
        <end position="86"/>
    </location>
</feature>
<proteinExistence type="predicted"/>
<name>X1ARQ6_9ZZZZ</name>
<dbReference type="InterPro" id="IPR036322">
    <property type="entry name" value="WD40_repeat_dom_sf"/>
</dbReference>
<dbReference type="AlphaFoldDB" id="X1ARQ6"/>
<comment type="caution">
    <text evidence="2">The sequence shown here is derived from an EMBL/GenBank/DDBJ whole genome shotgun (WGS) entry which is preliminary data.</text>
</comment>
<accession>X1ARQ6</accession>
<reference evidence="2" key="1">
    <citation type="journal article" date="2014" name="Front. Microbiol.">
        <title>High frequency of phylogenetically diverse reductive dehalogenase-homologous genes in deep subseafloor sedimentary metagenomes.</title>
        <authorList>
            <person name="Kawai M."/>
            <person name="Futagami T."/>
            <person name="Toyoda A."/>
            <person name="Takaki Y."/>
            <person name="Nishi S."/>
            <person name="Hori S."/>
            <person name="Arai W."/>
            <person name="Tsubouchi T."/>
            <person name="Morono Y."/>
            <person name="Uchiyama I."/>
            <person name="Ito T."/>
            <person name="Fujiyama A."/>
            <person name="Inagaki F."/>
            <person name="Takami H."/>
        </authorList>
    </citation>
    <scope>NUCLEOTIDE SEQUENCE</scope>
    <source>
        <strain evidence="2">Expedition CK06-06</strain>
    </source>
</reference>
<dbReference type="EMBL" id="BART01015508">
    <property type="protein sequence ID" value="GAG85405.1"/>
    <property type="molecule type" value="Genomic_DNA"/>
</dbReference>
<dbReference type="SUPFAM" id="SSF50978">
    <property type="entry name" value="WD40 repeat-like"/>
    <property type="match status" value="1"/>
</dbReference>